<evidence type="ECO:0000256" key="2">
    <source>
        <dbReference type="ARBA" id="ARBA00022723"/>
    </source>
</evidence>
<organism evidence="6 7">
    <name type="scientific">Marinovum algicola</name>
    <dbReference type="NCBI Taxonomy" id="42444"/>
    <lineage>
        <taxon>Bacteria</taxon>
        <taxon>Pseudomonadati</taxon>
        <taxon>Pseudomonadota</taxon>
        <taxon>Alphaproteobacteria</taxon>
        <taxon>Rhodobacterales</taxon>
        <taxon>Roseobacteraceae</taxon>
        <taxon>Marinovum</taxon>
    </lineage>
</organism>
<feature type="region of interest" description="Disordered" evidence="4">
    <location>
        <begin position="243"/>
        <end position="273"/>
    </location>
</feature>
<dbReference type="InterPro" id="IPR017850">
    <property type="entry name" value="Alkaline_phosphatase_core_sf"/>
</dbReference>
<dbReference type="GO" id="GO:0008484">
    <property type="term" value="F:sulfuric ester hydrolase activity"/>
    <property type="evidence" value="ECO:0007669"/>
    <property type="project" value="TreeGrafter"/>
</dbReference>
<feature type="compositionally biased region" description="Polar residues" evidence="4">
    <location>
        <begin position="243"/>
        <end position="259"/>
    </location>
</feature>
<accession>A0A975WFG7</accession>
<dbReference type="Pfam" id="PF00884">
    <property type="entry name" value="Sulfatase"/>
    <property type="match status" value="1"/>
</dbReference>
<dbReference type="RefSeq" id="WP_074840375.1">
    <property type="nucleotide sequence ID" value="NZ_FNYY01000036.1"/>
</dbReference>
<proteinExistence type="inferred from homology"/>
<dbReference type="Proteomes" id="UP000182932">
    <property type="component" value="Unassembled WGS sequence"/>
</dbReference>
<evidence type="ECO:0000313" key="6">
    <source>
        <dbReference type="EMBL" id="SEK11155.1"/>
    </source>
</evidence>
<evidence type="ECO:0000256" key="3">
    <source>
        <dbReference type="ARBA" id="ARBA00022801"/>
    </source>
</evidence>
<dbReference type="GO" id="GO:0046872">
    <property type="term" value="F:metal ion binding"/>
    <property type="evidence" value="ECO:0007669"/>
    <property type="project" value="UniProtKB-KW"/>
</dbReference>
<dbReference type="InterPro" id="IPR024607">
    <property type="entry name" value="Sulfatase_CS"/>
</dbReference>
<evidence type="ECO:0000256" key="1">
    <source>
        <dbReference type="ARBA" id="ARBA00008779"/>
    </source>
</evidence>
<dbReference type="PANTHER" id="PTHR45953:SF1">
    <property type="entry name" value="IDURONATE 2-SULFATASE"/>
    <property type="match status" value="1"/>
</dbReference>
<dbReference type="Gene3D" id="3.40.720.10">
    <property type="entry name" value="Alkaline Phosphatase, subunit A"/>
    <property type="match status" value="1"/>
</dbReference>
<keyword evidence="2" id="KW-0479">Metal-binding</keyword>
<evidence type="ECO:0000256" key="4">
    <source>
        <dbReference type="SAM" id="MobiDB-lite"/>
    </source>
</evidence>
<comment type="caution">
    <text evidence="6">The sequence shown here is derived from an EMBL/GenBank/DDBJ whole genome shotgun (WGS) entry which is preliminary data.</text>
</comment>
<evidence type="ECO:0000259" key="5">
    <source>
        <dbReference type="Pfam" id="PF00884"/>
    </source>
</evidence>
<gene>
    <name evidence="6" type="ORF">SAMN04487940_13623</name>
</gene>
<reference evidence="6 7" key="1">
    <citation type="submission" date="2016-10" db="EMBL/GenBank/DDBJ databases">
        <authorList>
            <person name="Varghese N."/>
            <person name="Submissions S."/>
        </authorList>
    </citation>
    <scope>NUCLEOTIDE SEQUENCE [LARGE SCALE GENOMIC DNA]</scope>
    <source>
        <strain evidence="6 7">FF3</strain>
    </source>
</reference>
<dbReference type="SUPFAM" id="SSF53649">
    <property type="entry name" value="Alkaline phosphatase-like"/>
    <property type="match status" value="1"/>
</dbReference>
<feature type="domain" description="Sulfatase N-terminal" evidence="5">
    <location>
        <begin position="6"/>
        <end position="375"/>
    </location>
</feature>
<keyword evidence="7" id="KW-1185">Reference proteome</keyword>
<comment type="similarity">
    <text evidence="1">Belongs to the sulfatase family.</text>
</comment>
<protein>
    <submittedName>
        <fullName evidence="6">Arylsulfatase A</fullName>
    </submittedName>
</protein>
<name>A0A975WFG7_9RHOB</name>
<dbReference type="PANTHER" id="PTHR45953">
    <property type="entry name" value="IDURONATE 2-SULFATASE"/>
    <property type="match status" value="1"/>
</dbReference>
<dbReference type="GeneID" id="80821177"/>
<keyword evidence="3" id="KW-0378">Hydrolase</keyword>
<sequence length="492" mass="55740">MINRRPNILWYCADQMRSDTIGALGNPYIRTPNLDAHVARGTAFENAYVQSPVCTPSRASFLTGRYPMSTRVYRNETVYFPPNETLVTKILADGGYRGGLVGKLHLNAAIRRQEQRVEDDGYDFFAYSHLPSSADHGVRNDYHTWLKEERGVDPEALFAKQMGFIAPGVPAELHQSTWCTDMAMRFIDESGNQPWFLSVNPFDPHPPFDPPQDYLDRYDPKAMPAPLFRESDLERQKMFENVSAQTTQAFDPTDTGTESDYSDQAERSYRPPPGYDGRAAKAAYYAMIELLDEQFGRLVEHLEQIGHLHNTIIIFMSDHGELLGDHGLMYKGGRFFESLVHVPMIISGPGYAVGQKSKALVELVDVAPTLLEAAGLEIPETMQGQSLVPILRQNGKVTTHKETVFCEYHDGVYYSQADQRTYATMTFDGRYKLVVYHTHDICELFDLEADPGEFTNLYYDGASDELRHKLIYRHMNRVANASDQGVARVIYV</sequence>
<dbReference type="PROSITE" id="PS00523">
    <property type="entry name" value="SULFATASE_1"/>
    <property type="match status" value="1"/>
</dbReference>
<evidence type="ECO:0000313" key="7">
    <source>
        <dbReference type="Proteomes" id="UP000182932"/>
    </source>
</evidence>
<dbReference type="EMBL" id="FNYY01000036">
    <property type="protein sequence ID" value="SEK11155.1"/>
    <property type="molecule type" value="Genomic_DNA"/>
</dbReference>
<dbReference type="InterPro" id="IPR000917">
    <property type="entry name" value="Sulfatase_N"/>
</dbReference>
<dbReference type="GO" id="GO:0005737">
    <property type="term" value="C:cytoplasm"/>
    <property type="evidence" value="ECO:0007669"/>
    <property type="project" value="TreeGrafter"/>
</dbReference>
<dbReference type="AlphaFoldDB" id="A0A975WFG7"/>